<proteinExistence type="predicted"/>
<sequence>MRNPVHDASGRNGTASGPAELRLAETPAAGEVAGGLPLPPDRTQAILEATKKVAGLLKGAGHPFALAGSVAAYAHGVPASLQHDTDFAVLREDEEAVTRELENEGIEVRKPPEDWLIKATCMGEEIDLIFELARHPVTPELLERAQILPVDSVHMPVLSPTDLMASQLAAFSEHHCNFGAVLPIARALREKIDWDLLRRKSEGSPMPEAFLFLLERLNVIEPVTETVAEPGKESP</sequence>
<name>A0ABV9X707_9ACTN</name>
<dbReference type="InterPro" id="IPR039498">
    <property type="entry name" value="NTP_transf_5"/>
</dbReference>
<keyword evidence="2" id="KW-1185">Reference proteome</keyword>
<dbReference type="RefSeq" id="WP_380840990.1">
    <property type="nucleotide sequence ID" value="NZ_JBHMCZ010000014.1"/>
</dbReference>
<accession>A0ABV9X707</accession>
<reference evidence="2" key="1">
    <citation type="journal article" date="2019" name="Int. J. Syst. Evol. Microbiol.">
        <title>The Global Catalogue of Microorganisms (GCM) 10K type strain sequencing project: providing services to taxonomists for standard genome sequencing and annotation.</title>
        <authorList>
            <consortium name="The Broad Institute Genomics Platform"/>
            <consortium name="The Broad Institute Genome Sequencing Center for Infectious Disease"/>
            <person name="Wu L."/>
            <person name="Ma J."/>
        </authorList>
    </citation>
    <scope>NUCLEOTIDE SEQUENCE [LARGE SCALE GENOMIC DNA]</scope>
    <source>
        <strain evidence="2">CGMCC 4.1648</strain>
    </source>
</reference>
<dbReference type="EMBL" id="JBHSJD010000002">
    <property type="protein sequence ID" value="MFC5021240.1"/>
    <property type="molecule type" value="Genomic_DNA"/>
</dbReference>
<dbReference type="Proteomes" id="UP001595829">
    <property type="component" value="Unassembled WGS sequence"/>
</dbReference>
<gene>
    <name evidence="1" type="ORF">ACFPM3_03625</name>
</gene>
<organism evidence="1 2">
    <name type="scientific">Streptomyces coeruleoprunus</name>
    <dbReference type="NCBI Taxonomy" id="285563"/>
    <lineage>
        <taxon>Bacteria</taxon>
        <taxon>Bacillati</taxon>
        <taxon>Actinomycetota</taxon>
        <taxon>Actinomycetes</taxon>
        <taxon>Kitasatosporales</taxon>
        <taxon>Streptomycetaceae</taxon>
        <taxon>Streptomyces</taxon>
    </lineage>
</organism>
<dbReference type="Pfam" id="PF14907">
    <property type="entry name" value="NTP_transf_5"/>
    <property type="match status" value="1"/>
</dbReference>
<comment type="caution">
    <text evidence="1">The sequence shown here is derived from an EMBL/GenBank/DDBJ whole genome shotgun (WGS) entry which is preliminary data.</text>
</comment>
<dbReference type="InterPro" id="IPR043519">
    <property type="entry name" value="NT_sf"/>
</dbReference>
<evidence type="ECO:0000313" key="1">
    <source>
        <dbReference type="EMBL" id="MFC5021240.1"/>
    </source>
</evidence>
<dbReference type="SUPFAM" id="SSF81301">
    <property type="entry name" value="Nucleotidyltransferase"/>
    <property type="match status" value="1"/>
</dbReference>
<dbReference type="Gene3D" id="3.30.460.40">
    <property type="match status" value="1"/>
</dbReference>
<protein>
    <submittedName>
        <fullName evidence="1">Nucleotidyltransferase family protein</fullName>
    </submittedName>
</protein>
<evidence type="ECO:0000313" key="2">
    <source>
        <dbReference type="Proteomes" id="UP001595829"/>
    </source>
</evidence>